<sequence>MPAARRTAALALALVAVLGVAAPPAQAGRGPVTCQGQGVDPDAEARHRAETLVHAPLRTVWNLHTDVESWPSWQRPAAPMTIERLDPGPLRARSRFRATVDLPFPPTAQIVITSTVRQIRHHRCVRWTGPADGPGYHIDGTHVWTFTPTRTGVLVRTEETHTGPQADPNSDMGLDTWLADLKAAAEAHP</sequence>
<protein>
    <submittedName>
        <fullName evidence="3">Uncharacterized protein YndB with AHSA1/START domain</fullName>
    </submittedName>
</protein>
<keyword evidence="2" id="KW-0732">Signal</keyword>
<dbReference type="Proteomes" id="UP000542674">
    <property type="component" value="Unassembled WGS sequence"/>
</dbReference>
<name>A0A7W7T5G7_9PSEU</name>
<dbReference type="RefSeq" id="WP_184671263.1">
    <property type="nucleotide sequence ID" value="NZ_BAABAI010000037.1"/>
</dbReference>
<dbReference type="EMBL" id="JACHJS010000001">
    <property type="protein sequence ID" value="MBB4966943.1"/>
    <property type="molecule type" value="Genomic_DNA"/>
</dbReference>
<feature type="chain" id="PRO_5030668775" evidence="2">
    <location>
        <begin position="28"/>
        <end position="189"/>
    </location>
</feature>
<accession>A0A7W7T5G7</accession>
<feature type="region of interest" description="Disordered" evidence="1">
    <location>
        <begin position="24"/>
        <end position="43"/>
    </location>
</feature>
<keyword evidence="4" id="KW-1185">Reference proteome</keyword>
<dbReference type="Pfam" id="PF10604">
    <property type="entry name" value="Polyketide_cyc2"/>
    <property type="match status" value="1"/>
</dbReference>
<evidence type="ECO:0000313" key="3">
    <source>
        <dbReference type="EMBL" id="MBB4966943.1"/>
    </source>
</evidence>
<dbReference type="AlphaFoldDB" id="A0A7W7T5G7"/>
<evidence type="ECO:0000256" key="1">
    <source>
        <dbReference type="SAM" id="MobiDB-lite"/>
    </source>
</evidence>
<evidence type="ECO:0000313" key="4">
    <source>
        <dbReference type="Proteomes" id="UP000542674"/>
    </source>
</evidence>
<dbReference type="InterPro" id="IPR019587">
    <property type="entry name" value="Polyketide_cyclase/dehydratase"/>
</dbReference>
<feature type="signal peptide" evidence="2">
    <location>
        <begin position="1"/>
        <end position="27"/>
    </location>
</feature>
<gene>
    <name evidence="3" type="ORF">F4559_004302</name>
</gene>
<dbReference type="SUPFAM" id="SSF55961">
    <property type="entry name" value="Bet v1-like"/>
    <property type="match status" value="1"/>
</dbReference>
<comment type="caution">
    <text evidence="3">The sequence shown here is derived from an EMBL/GenBank/DDBJ whole genome shotgun (WGS) entry which is preliminary data.</text>
</comment>
<reference evidence="3 4" key="1">
    <citation type="submission" date="2020-08" db="EMBL/GenBank/DDBJ databases">
        <title>Sequencing the genomes of 1000 actinobacteria strains.</title>
        <authorList>
            <person name="Klenk H.-P."/>
        </authorList>
    </citation>
    <scope>NUCLEOTIDE SEQUENCE [LARGE SCALE GENOMIC DNA]</scope>
    <source>
        <strain evidence="3 4">DSM 45084</strain>
    </source>
</reference>
<organism evidence="3 4">
    <name type="scientific">Saccharothrix violaceirubra</name>
    <dbReference type="NCBI Taxonomy" id="413306"/>
    <lineage>
        <taxon>Bacteria</taxon>
        <taxon>Bacillati</taxon>
        <taxon>Actinomycetota</taxon>
        <taxon>Actinomycetes</taxon>
        <taxon>Pseudonocardiales</taxon>
        <taxon>Pseudonocardiaceae</taxon>
        <taxon>Saccharothrix</taxon>
    </lineage>
</organism>
<proteinExistence type="predicted"/>
<dbReference type="Gene3D" id="3.30.530.20">
    <property type="match status" value="1"/>
</dbReference>
<dbReference type="InterPro" id="IPR023393">
    <property type="entry name" value="START-like_dom_sf"/>
</dbReference>
<evidence type="ECO:0000256" key="2">
    <source>
        <dbReference type="SAM" id="SignalP"/>
    </source>
</evidence>